<dbReference type="EMBL" id="JAAHTE010000551">
    <property type="protein sequence ID" value="NEU02907.1"/>
    <property type="molecule type" value="Genomic_DNA"/>
</dbReference>
<proteinExistence type="predicted"/>
<evidence type="ECO:0000313" key="4">
    <source>
        <dbReference type="EMBL" id="NEU02907.1"/>
    </source>
</evidence>
<comment type="caution">
    <text evidence="4">The sequence shown here is derived from an EMBL/GenBank/DDBJ whole genome shotgun (WGS) entry which is preliminary data.</text>
</comment>
<keyword evidence="2" id="KW-0548">Nucleotidyltransferase</keyword>
<keyword evidence="2" id="KW-0239">DNA-directed DNA polymerase</keyword>
<dbReference type="InterPro" id="IPR050238">
    <property type="entry name" value="DNA_Rep/Repair_Clamp_Loader"/>
</dbReference>
<dbReference type="GO" id="GO:0003887">
    <property type="term" value="F:DNA-directed DNA polymerase activity"/>
    <property type="evidence" value="ECO:0007669"/>
    <property type="project" value="UniProtKB-KW"/>
</dbReference>
<reference evidence="4" key="1">
    <citation type="submission" date="2020-02" db="EMBL/GenBank/DDBJ databases">
        <title>Investigating the Use of Bacteriophages as New Decolonization Strategy for Intestinal Carriage of CTX-M-15-producing ST131 Escherichia coli: an In Vitro Continuous Culture System Model.</title>
        <authorList>
            <person name="Bernasconi O.J."/>
            <person name="Campos-Madueno E.I."/>
            <person name="Dona V."/>
            <person name="Perreten V."/>
            <person name="Carattoli A."/>
            <person name="Endimiani A."/>
        </authorList>
    </citation>
    <scope>NUCLEOTIDE SEQUENCE</scope>
    <source>
        <strain evidence="4">4901.28</strain>
    </source>
</reference>
<dbReference type="AlphaFoldDB" id="A0A6D1ACA9"/>
<keyword evidence="2" id="KW-0808">Transferase</keyword>
<gene>
    <name evidence="4" type="ORF">G3563_28425</name>
</gene>
<feature type="non-terminal residue" evidence="4">
    <location>
        <position position="1"/>
    </location>
</feature>
<dbReference type="Pfam" id="PF13177">
    <property type="entry name" value="DNA_pol3_delta2"/>
    <property type="match status" value="1"/>
</dbReference>
<dbReference type="PANTHER" id="PTHR11669">
    <property type="entry name" value="REPLICATION FACTOR C / DNA POLYMERASE III GAMMA-TAU SUBUNIT"/>
    <property type="match status" value="1"/>
</dbReference>
<accession>A0A6D1ACA9</accession>
<evidence type="ECO:0000256" key="3">
    <source>
        <dbReference type="ARBA" id="ARBA00049244"/>
    </source>
</evidence>
<evidence type="ECO:0000256" key="2">
    <source>
        <dbReference type="ARBA" id="ARBA00022932"/>
    </source>
</evidence>
<evidence type="ECO:0000256" key="1">
    <source>
        <dbReference type="ARBA" id="ARBA00012417"/>
    </source>
</evidence>
<dbReference type="PANTHER" id="PTHR11669:SF0">
    <property type="entry name" value="PROTEIN STICHEL-LIKE 2"/>
    <property type="match status" value="1"/>
</dbReference>
<protein>
    <recommendedName>
        <fullName evidence="1">DNA-directed DNA polymerase</fullName>
        <ecNumber evidence="1">2.7.7.7</ecNumber>
    </recommendedName>
</protein>
<name>A0A6D1ACA9_ECOLX</name>
<sequence>VARIFANLINCYHNNDDYSKLCQICEENGSNTIDIIEMDAASNNGVDSIRELRDKIQHLPSAGNYKIYIIDEVHMLSKGAFNALLKTLEEPP</sequence>
<dbReference type="EC" id="2.7.7.7" evidence="1"/>
<dbReference type="SUPFAM" id="SSF52540">
    <property type="entry name" value="P-loop containing nucleoside triphosphate hydrolases"/>
    <property type="match status" value="1"/>
</dbReference>
<dbReference type="Gene3D" id="3.40.50.300">
    <property type="entry name" value="P-loop containing nucleotide triphosphate hydrolases"/>
    <property type="match status" value="1"/>
</dbReference>
<comment type="catalytic activity">
    <reaction evidence="3">
        <text>DNA(n) + a 2'-deoxyribonucleoside 5'-triphosphate = DNA(n+1) + diphosphate</text>
        <dbReference type="Rhea" id="RHEA:22508"/>
        <dbReference type="Rhea" id="RHEA-COMP:17339"/>
        <dbReference type="Rhea" id="RHEA-COMP:17340"/>
        <dbReference type="ChEBI" id="CHEBI:33019"/>
        <dbReference type="ChEBI" id="CHEBI:61560"/>
        <dbReference type="ChEBI" id="CHEBI:173112"/>
        <dbReference type="EC" id="2.7.7.7"/>
    </reaction>
</comment>
<dbReference type="InterPro" id="IPR027417">
    <property type="entry name" value="P-loop_NTPase"/>
</dbReference>
<dbReference type="GO" id="GO:0006261">
    <property type="term" value="P:DNA-templated DNA replication"/>
    <property type="evidence" value="ECO:0007669"/>
    <property type="project" value="TreeGrafter"/>
</dbReference>
<organism evidence="4">
    <name type="scientific">Escherichia coli</name>
    <dbReference type="NCBI Taxonomy" id="562"/>
    <lineage>
        <taxon>Bacteria</taxon>
        <taxon>Pseudomonadati</taxon>
        <taxon>Pseudomonadota</taxon>
        <taxon>Gammaproteobacteria</taxon>
        <taxon>Enterobacterales</taxon>
        <taxon>Enterobacteriaceae</taxon>
        <taxon>Escherichia</taxon>
    </lineage>
</organism>
<feature type="non-terminal residue" evidence="4">
    <location>
        <position position="92"/>
    </location>
</feature>